<dbReference type="STRING" id="1608583.BN1356_02230"/>
<keyword evidence="3" id="KW-1185">Reference proteome</keyword>
<organism evidence="2 3">
    <name type="scientific">Streptococcus varani</name>
    <dbReference type="NCBI Taxonomy" id="1608583"/>
    <lineage>
        <taxon>Bacteria</taxon>
        <taxon>Bacillati</taxon>
        <taxon>Bacillota</taxon>
        <taxon>Bacilli</taxon>
        <taxon>Lactobacillales</taxon>
        <taxon>Streptococcaceae</taxon>
        <taxon>Streptococcus</taxon>
    </lineage>
</organism>
<dbReference type="RefSeq" id="WP_093651387.1">
    <property type="nucleotide sequence ID" value="NZ_CTEN01000004.1"/>
</dbReference>
<reference evidence="3" key="1">
    <citation type="submission" date="2015-03" db="EMBL/GenBank/DDBJ databases">
        <authorList>
            <person name="Urmite Genomes"/>
        </authorList>
    </citation>
    <scope>NUCLEOTIDE SEQUENCE [LARGE SCALE GENOMIC DNA]</scope>
    <source>
        <strain evidence="3">FF10</strain>
    </source>
</reference>
<sequence>MNDDILPSLLKEVEDKFEASYGKSDIINSAFSELKNKKATYATANEFAIEVGNILAEALGSSVTGDKLPDGKMYYNIGQRLLNDVLGRNHELVSNYAGQVQLELNKQANVGLKVQIPDINQDRIDGFVNRLSSEEDFDKVAWLLKEPIVNFTQSIVDDSIRVNADFHAKAGMTPTIERISTGKCCDWCNRLAGKYIYHEEPPNFYRRHQHCQCIIDYHPKNGKRQNSWSKKWSKETTDVLEKRKQMNIDIRDNNRKSDIKEYKEIVSVLGTKAPVSLAKFQDLKYNDGERYDQLKDKTHIQKMFDSGKWLDRINPEKQARHIQSTTGDGKSYFFDEVEPEGLYNKYKQTSKFRRNRGKNEGNYELIDLSSDDKLGRDVYTGKYINGFTIHYSKTGAHLIPTYHRKENGDGT</sequence>
<protein>
    <submittedName>
        <fullName evidence="2">Gp35</fullName>
    </submittedName>
</protein>
<evidence type="ECO:0000313" key="2">
    <source>
        <dbReference type="EMBL" id="CQR25883.1"/>
    </source>
</evidence>
<accession>A0A0E4H5M7</accession>
<name>A0A0E4H5M7_9STRE</name>
<evidence type="ECO:0000313" key="3">
    <source>
        <dbReference type="Proteomes" id="UP000198604"/>
    </source>
</evidence>
<dbReference type="InterPro" id="IPR029100">
    <property type="entry name" value="Ntox50"/>
</dbReference>
<evidence type="ECO:0000259" key="1">
    <source>
        <dbReference type="Pfam" id="PF15542"/>
    </source>
</evidence>
<proteinExistence type="predicted"/>
<dbReference type="Pfam" id="PF15542">
    <property type="entry name" value="Ntox50"/>
    <property type="match status" value="1"/>
</dbReference>
<gene>
    <name evidence="2" type="ORF">BN1356_02230</name>
</gene>
<feature type="domain" description="Bacterial toxin 50" evidence="1">
    <location>
        <begin position="313"/>
        <end position="400"/>
    </location>
</feature>
<dbReference type="Proteomes" id="UP000198604">
    <property type="component" value="Unassembled WGS sequence"/>
</dbReference>
<dbReference type="EMBL" id="CTEN01000004">
    <property type="protein sequence ID" value="CQR25883.1"/>
    <property type="molecule type" value="Genomic_DNA"/>
</dbReference>
<dbReference type="OrthoDB" id="1655658at2"/>
<dbReference type="AlphaFoldDB" id="A0A0E4H5M7"/>